<accession>A0ABS3QAQ9</accession>
<protein>
    <submittedName>
        <fullName evidence="2">Helix-turn-helix transcriptional regulator</fullName>
    </submittedName>
</protein>
<dbReference type="EMBL" id="JAGETZ010000001">
    <property type="protein sequence ID" value="MBO2007914.1"/>
    <property type="molecule type" value="Genomic_DNA"/>
</dbReference>
<keyword evidence="3" id="KW-1185">Reference proteome</keyword>
<dbReference type="SUPFAM" id="SSF47413">
    <property type="entry name" value="lambda repressor-like DNA-binding domains"/>
    <property type="match status" value="1"/>
</dbReference>
<evidence type="ECO:0000313" key="3">
    <source>
        <dbReference type="Proteomes" id="UP000664369"/>
    </source>
</evidence>
<dbReference type="Pfam" id="PF13560">
    <property type="entry name" value="HTH_31"/>
    <property type="match status" value="1"/>
</dbReference>
<reference evidence="2 3" key="1">
    <citation type="submission" date="2021-03" db="EMBL/GenBank/DDBJ databases">
        <authorList>
            <person name="Kim M.K."/>
        </authorList>
    </citation>
    <scope>NUCLEOTIDE SEQUENCE [LARGE SCALE GENOMIC DNA]</scope>
    <source>
        <strain evidence="2 3">BT442</strain>
    </source>
</reference>
<dbReference type="Proteomes" id="UP000664369">
    <property type="component" value="Unassembled WGS sequence"/>
</dbReference>
<organism evidence="2 3">
    <name type="scientific">Hymenobacter negativus</name>
    <dbReference type="NCBI Taxonomy" id="2795026"/>
    <lineage>
        <taxon>Bacteria</taxon>
        <taxon>Pseudomonadati</taxon>
        <taxon>Bacteroidota</taxon>
        <taxon>Cytophagia</taxon>
        <taxon>Cytophagales</taxon>
        <taxon>Hymenobacteraceae</taxon>
        <taxon>Hymenobacter</taxon>
    </lineage>
</organism>
<name>A0ABS3QAQ9_9BACT</name>
<dbReference type="InterPro" id="IPR010982">
    <property type="entry name" value="Lambda_DNA-bd_dom_sf"/>
</dbReference>
<dbReference type="PROSITE" id="PS50943">
    <property type="entry name" value="HTH_CROC1"/>
    <property type="match status" value="1"/>
</dbReference>
<evidence type="ECO:0000259" key="1">
    <source>
        <dbReference type="PROSITE" id="PS50943"/>
    </source>
</evidence>
<sequence length="73" mass="7592">MPSSSLSAAVRGRLGISREELGDLLEVTVSQVGHVECGRRSYSARAQARLLRLAELLPAALPAEAAPPGPTLA</sequence>
<evidence type="ECO:0000313" key="2">
    <source>
        <dbReference type="EMBL" id="MBO2007914.1"/>
    </source>
</evidence>
<feature type="domain" description="HTH cro/C1-type" evidence="1">
    <location>
        <begin position="11"/>
        <end position="61"/>
    </location>
</feature>
<proteinExistence type="predicted"/>
<dbReference type="InterPro" id="IPR001387">
    <property type="entry name" value="Cro/C1-type_HTH"/>
</dbReference>
<comment type="caution">
    <text evidence="2">The sequence shown here is derived from an EMBL/GenBank/DDBJ whole genome shotgun (WGS) entry which is preliminary data.</text>
</comment>
<gene>
    <name evidence="2" type="ORF">J4E00_02560</name>
</gene>
<dbReference type="Gene3D" id="1.10.260.40">
    <property type="entry name" value="lambda repressor-like DNA-binding domains"/>
    <property type="match status" value="1"/>
</dbReference>